<reference evidence="7 8" key="1">
    <citation type="submission" date="2019-07" db="EMBL/GenBank/DDBJ databases">
        <title>Rhodococcus cavernicolus sp. nov., isolated from a cave.</title>
        <authorList>
            <person name="Lee S.D."/>
        </authorList>
    </citation>
    <scope>NUCLEOTIDE SEQUENCE [LARGE SCALE GENOMIC DNA]</scope>
    <source>
        <strain evidence="7 8">C1-24</strain>
    </source>
</reference>
<dbReference type="InterPro" id="IPR025246">
    <property type="entry name" value="IS30-like_HTH"/>
</dbReference>
<proteinExistence type="inferred from homology"/>
<name>A0A5A7SG17_9NOCA</name>
<dbReference type="InterPro" id="IPR036397">
    <property type="entry name" value="RNaseH_sf"/>
</dbReference>
<dbReference type="InterPro" id="IPR051917">
    <property type="entry name" value="Transposase-Integrase"/>
</dbReference>
<dbReference type="InterPro" id="IPR001584">
    <property type="entry name" value="Integrase_cat-core"/>
</dbReference>
<keyword evidence="3" id="KW-0815">Transposition</keyword>
<dbReference type="GO" id="GO:0004803">
    <property type="term" value="F:transposase activity"/>
    <property type="evidence" value="ECO:0007669"/>
    <property type="project" value="InterPro"/>
</dbReference>
<dbReference type="InterPro" id="IPR053392">
    <property type="entry name" value="Transposase_IS30-like"/>
</dbReference>
<keyword evidence="5" id="KW-0233">DNA recombination</keyword>
<evidence type="ECO:0000256" key="1">
    <source>
        <dbReference type="ARBA" id="ARBA00002190"/>
    </source>
</evidence>
<evidence type="ECO:0000313" key="8">
    <source>
        <dbReference type="Proteomes" id="UP000322244"/>
    </source>
</evidence>
<evidence type="ECO:0000256" key="4">
    <source>
        <dbReference type="ARBA" id="ARBA00023125"/>
    </source>
</evidence>
<dbReference type="PANTHER" id="PTHR10948:SF23">
    <property type="entry name" value="TRANSPOSASE INSI FOR INSERTION SEQUENCE ELEMENT IS30A-RELATED"/>
    <property type="match status" value="1"/>
</dbReference>
<dbReference type="PROSITE" id="PS50994">
    <property type="entry name" value="INTEGRASE"/>
    <property type="match status" value="1"/>
</dbReference>
<comment type="function">
    <text evidence="1">Required for the transposition of the insertion element.</text>
</comment>
<evidence type="ECO:0000259" key="6">
    <source>
        <dbReference type="PROSITE" id="PS50994"/>
    </source>
</evidence>
<gene>
    <name evidence="7" type="ORF">FOY51_02445</name>
</gene>
<dbReference type="EMBL" id="VLNY01000001">
    <property type="protein sequence ID" value="KAA0025078.1"/>
    <property type="molecule type" value="Genomic_DNA"/>
</dbReference>
<protein>
    <submittedName>
        <fullName evidence="7">IS30 family transposase</fullName>
    </submittedName>
</protein>
<dbReference type="InterPro" id="IPR001598">
    <property type="entry name" value="Transposase_IS30_CS"/>
</dbReference>
<accession>A0A5A7SG17</accession>
<comment type="similarity">
    <text evidence="2">Belongs to the transposase IS30 family.</text>
</comment>
<evidence type="ECO:0000313" key="7">
    <source>
        <dbReference type="EMBL" id="KAA0025078.1"/>
    </source>
</evidence>
<dbReference type="Pfam" id="PF13936">
    <property type="entry name" value="HTH_38"/>
    <property type="match status" value="1"/>
</dbReference>
<dbReference type="PANTHER" id="PTHR10948">
    <property type="entry name" value="TRANSPOSASE"/>
    <property type="match status" value="1"/>
</dbReference>
<dbReference type="SUPFAM" id="SSF53098">
    <property type="entry name" value="Ribonuclease H-like"/>
    <property type="match status" value="1"/>
</dbReference>
<dbReference type="Gene3D" id="3.30.420.10">
    <property type="entry name" value="Ribonuclease H-like superfamily/Ribonuclease H"/>
    <property type="match status" value="1"/>
</dbReference>
<feature type="domain" description="Integrase catalytic" evidence="6">
    <location>
        <begin position="235"/>
        <end position="397"/>
    </location>
</feature>
<dbReference type="AlphaFoldDB" id="A0A5A7SG17"/>
<dbReference type="NCBIfam" id="NF033563">
    <property type="entry name" value="transpos_IS30"/>
    <property type="match status" value="1"/>
</dbReference>
<dbReference type="Proteomes" id="UP000322244">
    <property type="component" value="Unassembled WGS sequence"/>
</dbReference>
<keyword evidence="4" id="KW-0238">DNA-binding</keyword>
<evidence type="ECO:0000256" key="3">
    <source>
        <dbReference type="ARBA" id="ARBA00022578"/>
    </source>
</evidence>
<evidence type="ECO:0000256" key="2">
    <source>
        <dbReference type="ARBA" id="ARBA00006363"/>
    </source>
</evidence>
<organism evidence="7 8">
    <name type="scientific">Antrihabitans cavernicola</name>
    <dbReference type="NCBI Taxonomy" id="2495913"/>
    <lineage>
        <taxon>Bacteria</taxon>
        <taxon>Bacillati</taxon>
        <taxon>Actinomycetota</taxon>
        <taxon>Actinomycetes</taxon>
        <taxon>Mycobacteriales</taxon>
        <taxon>Nocardiaceae</taxon>
        <taxon>Antrihabitans</taxon>
    </lineage>
</organism>
<dbReference type="GO" id="GO:0005829">
    <property type="term" value="C:cytosol"/>
    <property type="evidence" value="ECO:0007669"/>
    <property type="project" value="TreeGrafter"/>
</dbReference>
<dbReference type="GO" id="GO:0006313">
    <property type="term" value="P:DNA transposition"/>
    <property type="evidence" value="ECO:0007669"/>
    <property type="project" value="InterPro"/>
</dbReference>
<dbReference type="GO" id="GO:0015074">
    <property type="term" value="P:DNA integration"/>
    <property type="evidence" value="ECO:0007669"/>
    <property type="project" value="InterPro"/>
</dbReference>
<dbReference type="InterPro" id="IPR012337">
    <property type="entry name" value="RNaseH-like_sf"/>
</dbReference>
<sequence>MQPFWNRVAEGRSPAQAALDIGVAEHTGQRWFGDAGGVKPAYAEPKSDGPRPRLTLADRIEIEIGVRTDESIHSIANRLRRAPSTIKREIDNGIEQQTSQDHPSGYRRKQCFGARQSGRTARVAYSAIAAQRRSELRARRPKPTKLATHDRLREVVQDRLQGKYSPEQIQGWLRLEFPDDQDMQVSDETIYKAIYLQGRGGLRRELHACLRTGRALRKPARSSDTRGRIPNMINIADRPPEADDRAIAGHWEGDLIIGADSTAIGTVVERRSGFVLLLHLPDNHTAATVADQVILKMSALPRILRRTLTWDQGKEMSNHAQIASATELGIYFCDPHSPWQRGTNENTNGLLRQYFPKGTDLSVFPADYLDYVATQLNNRPRKRHEFKTPAQILDQILSETPPVASTA</sequence>
<dbReference type="PROSITE" id="PS01043">
    <property type="entry name" value="TRANSPOSASE_IS30"/>
    <property type="match status" value="1"/>
</dbReference>
<keyword evidence="8" id="KW-1185">Reference proteome</keyword>
<comment type="caution">
    <text evidence="7">The sequence shown here is derived from an EMBL/GenBank/DDBJ whole genome shotgun (WGS) entry which is preliminary data.</text>
</comment>
<dbReference type="Pfam" id="PF00665">
    <property type="entry name" value="rve"/>
    <property type="match status" value="1"/>
</dbReference>
<evidence type="ECO:0000256" key="5">
    <source>
        <dbReference type="ARBA" id="ARBA00023172"/>
    </source>
</evidence>
<dbReference type="OrthoDB" id="9803231at2"/>
<dbReference type="GO" id="GO:0003677">
    <property type="term" value="F:DNA binding"/>
    <property type="evidence" value="ECO:0007669"/>
    <property type="project" value="UniProtKB-KW"/>
</dbReference>